<sequence>MAPAFEALPASAATAVASYAITASQHLAVEVGQAEHRIQLVNNWRIPAGSRLLEIGCGQGTCTAVLAEVVGSQGHIDAVDPGAPDYGAPVTLAQAQAHLSAGPMGSRIEWHHGETADLLARCPDKSWDFAVLAHSIWYFSSPETLSNLLLSLKGRVGAVLVAEYALTATHPHALPHVLAAIARGSLEAHNTTSEANIRSLLSPHSIRDVSETSGWKLDSDAILTPNEALLDGSWETSAVLSKDFDESIEAGIGNVNIKAVLRSSREAVIGAVRLLKGSKVRTMDVWVARFSPVG</sequence>
<gene>
    <name evidence="1" type="ORF">HIM_06795</name>
</gene>
<dbReference type="SUPFAM" id="SSF53335">
    <property type="entry name" value="S-adenosyl-L-methionine-dependent methyltransferases"/>
    <property type="match status" value="1"/>
</dbReference>
<dbReference type="AlphaFoldDB" id="A0A0F7ZZA9"/>
<dbReference type="EMBL" id="KQ030531">
    <property type="protein sequence ID" value="KJZ73902.1"/>
    <property type="molecule type" value="Genomic_DNA"/>
</dbReference>
<protein>
    <submittedName>
        <fullName evidence="1">Uncharacterized protein</fullName>
    </submittedName>
</protein>
<evidence type="ECO:0000313" key="2">
    <source>
        <dbReference type="Proteomes" id="UP000054481"/>
    </source>
</evidence>
<dbReference type="Gene3D" id="3.40.50.150">
    <property type="entry name" value="Vaccinia Virus protein VP39"/>
    <property type="match status" value="1"/>
</dbReference>
<evidence type="ECO:0000313" key="1">
    <source>
        <dbReference type="EMBL" id="KJZ73902.1"/>
    </source>
</evidence>
<organism evidence="1 2">
    <name type="scientific">Hirsutella minnesotensis 3608</name>
    <dbReference type="NCBI Taxonomy" id="1043627"/>
    <lineage>
        <taxon>Eukaryota</taxon>
        <taxon>Fungi</taxon>
        <taxon>Dikarya</taxon>
        <taxon>Ascomycota</taxon>
        <taxon>Pezizomycotina</taxon>
        <taxon>Sordariomycetes</taxon>
        <taxon>Hypocreomycetidae</taxon>
        <taxon>Hypocreales</taxon>
        <taxon>Ophiocordycipitaceae</taxon>
        <taxon>Hirsutella</taxon>
    </lineage>
</organism>
<dbReference type="CDD" id="cd02440">
    <property type="entry name" value="AdoMet_MTases"/>
    <property type="match status" value="1"/>
</dbReference>
<accession>A0A0F7ZZA9</accession>
<keyword evidence="2" id="KW-1185">Reference proteome</keyword>
<name>A0A0F7ZZA9_9HYPO</name>
<dbReference type="Proteomes" id="UP000054481">
    <property type="component" value="Unassembled WGS sequence"/>
</dbReference>
<proteinExistence type="predicted"/>
<dbReference type="Pfam" id="PF13489">
    <property type="entry name" value="Methyltransf_23"/>
    <property type="match status" value="1"/>
</dbReference>
<reference evidence="1 2" key="1">
    <citation type="journal article" date="2014" name="Genome Biol. Evol.">
        <title>Comparative genomics and transcriptomics analyses reveal divergent lifestyle features of nematode endoparasitic fungus Hirsutella minnesotensis.</title>
        <authorList>
            <person name="Lai Y."/>
            <person name="Liu K."/>
            <person name="Zhang X."/>
            <person name="Zhang X."/>
            <person name="Li K."/>
            <person name="Wang N."/>
            <person name="Shu C."/>
            <person name="Wu Y."/>
            <person name="Wang C."/>
            <person name="Bushley K.E."/>
            <person name="Xiang M."/>
            <person name="Liu X."/>
        </authorList>
    </citation>
    <scope>NUCLEOTIDE SEQUENCE [LARGE SCALE GENOMIC DNA]</scope>
    <source>
        <strain evidence="1 2">3608</strain>
    </source>
</reference>
<dbReference type="InterPro" id="IPR029063">
    <property type="entry name" value="SAM-dependent_MTases_sf"/>
</dbReference>
<dbReference type="OrthoDB" id="8300214at2759"/>